<reference evidence="2" key="1">
    <citation type="submission" date="2023-02" db="EMBL/GenBank/DDBJ databases">
        <title>Actinomadura rubrobrunea NBRC 14622.</title>
        <authorList>
            <person name="Ichikawa N."/>
            <person name="Sato H."/>
            <person name="Tonouchi N."/>
        </authorList>
    </citation>
    <scope>NUCLEOTIDE SEQUENCE</scope>
    <source>
        <strain evidence="2">NBRC 14622</strain>
    </source>
</reference>
<dbReference type="RefSeq" id="WP_067915260.1">
    <property type="nucleotide sequence ID" value="NZ_BSRZ01000002.1"/>
</dbReference>
<organism evidence="2 3">
    <name type="scientific">Actinomadura rubrobrunea</name>
    <dbReference type="NCBI Taxonomy" id="115335"/>
    <lineage>
        <taxon>Bacteria</taxon>
        <taxon>Bacillati</taxon>
        <taxon>Actinomycetota</taxon>
        <taxon>Actinomycetes</taxon>
        <taxon>Streptosporangiales</taxon>
        <taxon>Thermomonosporaceae</taxon>
        <taxon>Actinomadura</taxon>
    </lineage>
</organism>
<keyword evidence="1" id="KW-0472">Membrane</keyword>
<gene>
    <name evidence="2" type="ORF">Arub01_15760</name>
</gene>
<dbReference type="AlphaFoldDB" id="A0A9W6UVK2"/>
<comment type="caution">
    <text evidence="2">The sequence shown here is derived from an EMBL/GenBank/DDBJ whole genome shotgun (WGS) entry which is preliminary data.</text>
</comment>
<feature type="transmembrane region" description="Helical" evidence="1">
    <location>
        <begin position="36"/>
        <end position="57"/>
    </location>
</feature>
<dbReference type="EMBL" id="BSRZ01000002">
    <property type="protein sequence ID" value="GLW63332.1"/>
    <property type="molecule type" value="Genomic_DNA"/>
</dbReference>
<evidence type="ECO:0000256" key="1">
    <source>
        <dbReference type="SAM" id="Phobius"/>
    </source>
</evidence>
<proteinExistence type="predicted"/>
<dbReference type="Proteomes" id="UP001165124">
    <property type="component" value="Unassembled WGS sequence"/>
</dbReference>
<sequence length="122" mass="12556">MSSALSTVIIIAALLAAAYSLVTALRDRAMGWDHLAALGVLEALLVAQMAVGFVKLAGDGKGPDDTATFVGYLIGVVIIPVVSAGWGLLERTRWGPGVIVVACLAVAVMVVRLGQLWEGAVV</sequence>
<accession>A0A9W6UVK2</accession>
<evidence type="ECO:0000313" key="3">
    <source>
        <dbReference type="Proteomes" id="UP001165124"/>
    </source>
</evidence>
<evidence type="ECO:0000313" key="2">
    <source>
        <dbReference type="EMBL" id="GLW63332.1"/>
    </source>
</evidence>
<name>A0A9W6UVK2_9ACTN</name>
<keyword evidence="1" id="KW-0812">Transmembrane</keyword>
<protein>
    <submittedName>
        <fullName evidence="2">Uncharacterized protein</fullName>
    </submittedName>
</protein>
<feature type="transmembrane region" description="Helical" evidence="1">
    <location>
        <begin position="94"/>
        <end position="114"/>
    </location>
</feature>
<feature type="transmembrane region" description="Helical" evidence="1">
    <location>
        <begin position="69"/>
        <end position="88"/>
    </location>
</feature>
<keyword evidence="1" id="KW-1133">Transmembrane helix</keyword>
<keyword evidence="3" id="KW-1185">Reference proteome</keyword>